<dbReference type="EMBL" id="JBHSIV010000005">
    <property type="protein sequence ID" value="MFC5061964.1"/>
    <property type="molecule type" value="Genomic_DNA"/>
</dbReference>
<comment type="caution">
    <text evidence="1">The sequence shown here is derived from an EMBL/GenBank/DDBJ whole genome shotgun (WGS) entry which is preliminary data.</text>
</comment>
<evidence type="ECO:0000313" key="2">
    <source>
        <dbReference type="Proteomes" id="UP001595947"/>
    </source>
</evidence>
<gene>
    <name evidence="1" type="ORF">ACFPBZ_07085</name>
</gene>
<accession>A0ABV9YKS8</accession>
<name>A0ABV9YKS8_9PSEU</name>
<dbReference type="RefSeq" id="WP_378035313.1">
    <property type="nucleotide sequence ID" value="NZ_JBHSIV010000005.1"/>
</dbReference>
<keyword evidence="2" id="KW-1185">Reference proteome</keyword>
<reference evidence="2" key="1">
    <citation type="journal article" date="2019" name="Int. J. Syst. Evol. Microbiol.">
        <title>The Global Catalogue of Microorganisms (GCM) 10K type strain sequencing project: providing services to taxonomists for standard genome sequencing and annotation.</title>
        <authorList>
            <consortium name="The Broad Institute Genomics Platform"/>
            <consortium name="The Broad Institute Genome Sequencing Center for Infectious Disease"/>
            <person name="Wu L."/>
            <person name="Ma J."/>
        </authorList>
    </citation>
    <scope>NUCLEOTIDE SEQUENCE [LARGE SCALE GENOMIC DNA]</scope>
    <source>
        <strain evidence="2">CGMCC 4.7093</strain>
    </source>
</reference>
<protein>
    <submittedName>
        <fullName evidence="1">Uncharacterized protein</fullName>
    </submittedName>
</protein>
<organism evidence="1 2">
    <name type="scientific">Actinomycetospora atypica</name>
    <dbReference type="NCBI Taxonomy" id="1290095"/>
    <lineage>
        <taxon>Bacteria</taxon>
        <taxon>Bacillati</taxon>
        <taxon>Actinomycetota</taxon>
        <taxon>Actinomycetes</taxon>
        <taxon>Pseudonocardiales</taxon>
        <taxon>Pseudonocardiaceae</taxon>
        <taxon>Actinomycetospora</taxon>
    </lineage>
</organism>
<evidence type="ECO:0000313" key="1">
    <source>
        <dbReference type="EMBL" id="MFC5061964.1"/>
    </source>
</evidence>
<sequence length="145" mass="16218">MLLEDDQIDEACDRYAAADKTQWGFDDASWRLLARELRDRQEQIARRGRTISYSELVAGTAVADLDHWYRVVGDLLLVVADAAHEARLPMLTAVATKKAGDRPGGGFYDAARHFGALSPGTGDDEGFWIKQLKDVYAHWHKTRSA</sequence>
<dbReference type="Proteomes" id="UP001595947">
    <property type="component" value="Unassembled WGS sequence"/>
</dbReference>
<proteinExistence type="predicted"/>